<keyword evidence="4" id="KW-1133">Transmembrane helix</keyword>
<evidence type="ECO:0000256" key="2">
    <source>
        <dbReference type="ARBA" id="ARBA00022692"/>
    </source>
</evidence>
<dbReference type="STRING" id="100787.A0A0G4LB42"/>
<gene>
    <name evidence="8" type="ORF">BN1708_017697</name>
</gene>
<keyword evidence="9" id="KW-1185">Reference proteome</keyword>
<dbReference type="GO" id="GO:0001409">
    <property type="term" value="F:guanine nucleotide transmembrane transporter activity"/>
    <property type="evidence" value="ECO:0007669"/>
    <property type="project" value="TreeGrafter"/>
</dbReference>
<comment type="subcellular location">
    <subcellularLocation>
        <location evidence="1">Membrane</location>
        <topology evidence="1">Multi-pass membrane protein</topology>
    </subcellularLocation>
</comment>
<feature type="repeat" description="Solcar" evidence="6">
    <location>
        <begin position="11"/>
        <end position="96"/>
    </location>
</feature>
<comment type="similarity">
    <text evidence="7">Belongs to the mitochondrial carrier (TC 2.A.29) family.</text>
</comment>
<protein>
    <submittedName>
        <fullName evidence="8">Uncharacterized protein</fullName>
    </submittedName>
</protein>
<dbReference type="GO" id="GO:0016020">
    <property type="term" value="C:membrane"/>
    <property type="evidence" value="ECO:0007669"/>
    <property type="project" value="UniProtKB-SubCell"/>
</dbReference>
<keyword evidence="3" id="KW-0999">Mitochondrion inner membrane</keyword>
<name>A0A0G4LB42_VERLO</name>
<reference evidence="8 9" key="1">
    <citation type="submission" date="2015-05" db="EMBL/GenBank/DDBJ databases">
        <authorList>
            <person name="Wang D.B."/>
            <person name="Wang M."/>
        </authorList>
    </citation>
    <scope>NUCLEOTIDE SEQUENCE [LARGE SCALE GENOMIC DNA]</scope>
    <source>
        <strain evidence="8">VL1</strain>
    </source>
</reference>
<keyword evidence="5 6" id="KW-0472">Membrane</keyword>
<evidence type="ECO:0000256" key="4">
    <source>
        <dbReference type="ARBA" id="ARBA00022989"/>
    </source>
</evidence>
<dbReference type="Pfam" id="PF00153">
    <property type="entry name" value="Mito_carr"/>
    <property type="match status" value="1"/>
</dbReference>
<dbReference type="PANTHER" id="PTHR46974">
    <property type="entry name" value="MITOCHONDRIAL GTP/GDP CARRIER PROTEIN 1"/>
    <property type="match status" value="1"/>
</dbReference>
<dbReference type="Proteomes" id="UP000044602">
    <property type="component" value="Unassembled WGS sequence"/>
</dbReference>
<keyword evidence="7" id="KW-0813">Transport</keyword>
<keyword evidence="3" id="KW-0496">Mitochondrion</keyword>
<feature type="non-terminal residue" evidence="8">
    <location>
        <position position="204"/>
    </location>
</feature>
<evidence type="ECO:0000256" key="6">
    <source>
        <dbReference type="PROSITE-ProRule" id="PRU00282"/>
    </source>
</evidence>
<dbReference type="GO" id="GO:0005739">
    <property type="term" value="C:mitochondrion"/>
    <property type="evidence" value="ECO:0007669"/>
    <property type="project" value="TreeGrafter"/>
</dbReference>
<evidence type="ECO:0000313" key="9">
    <source>
        <dbReference type="Proteomes" id="UP000044602"/>
    </source>
</evidence>
<keyword evidence="2 6" id="KW-0812">Transmembrane</keyword>
<organism evidence="8 9">
    <name type="scientific">Verticillium longisporum</name>
    <name type="common">Verticillium dahliae var. longisporum</name>
    <dbReference type="NCBI Taxonomy" id="100787"/>
    <lineage>
        <taxon>Eukaryota</taxon>
        <taxon>Fungi</taxon>
        <taxon>Dikarya</taxon>
        <taxon>Ascomycota</taxon>
        <taxon>Pezizomycotina</taxon>
        <taxon>Sordariomycetes</taxon>
        <taxon>Hypocreomycetidae</taxon>
        <taxon>Glomerellales</taxon>
        <taxon>Plectosphaerellaceae</taxon>
        <taxon>Verticillium</taxon>
    </lineage>
</organism>
<evidence type="ECO:0000256" key="1">
    <source>
        <dbReference type="ARBA" id="ARBA00004141"/>
    </source>
</evidence>
<evidence type="ECO:0000256" key="7">
    <source>
        <dbReference type="RuleBase" id="RU000488"/>
    </source>
</evidence>
<dbReference type="Gene3D" id="1.50.40.10">
    <property type="entry name" value="Mitochondrial carrier domain"/>
    <property type="match status" value="1"/>
</dbReference>
<evidence type="ECO:0000256" key="5">
    <source>
        <dbReference type="ARBA" id="ARBA00023136"/>
    </source>
</evidence>
<dbReference type="PANTHER" id="PTHR46974:SF1">
    <property type="entry name" value="MITOCHONDRIAL GTP_GDP CARRIER PROTEIN 1"/>
    <property type="match status" value="1"/>
</dbReference>
<dbReference type="InterPro" id="IPR018108">
    <property type="entry name" value="MCP_transmembrane"/>
</dbReference>
<dbReference type="AlphaFoldDB" id="A0A0G4LB42"/>
<dbReference type="EMBL" id="CVQH01010014">
    <property type="protein sequence ID" value="CRK18915.1"/>
    <property type="molecule type" value="Genomic_DNA"/>
</dbReference>
<dbReference type="PROSITE" id="PS50920">
    <property type="entry name" value="SOLCAR"/>
    <property type="match status" value="1"/>
</dbReference>
<dbReference type="InterPro" id="IPR023395">
    <property type="entry name" value="MCP_dom_sf"/>
</dbReference>
<feature type="non-terminal residue" evidence="8">
    <location>
        <position position="1"/>
    </location>
</feature>
<dbReference type="SUPFAM" id="SSF103506">
    <property type="entry name" value="Mitochondrial carrier"/>
    <property type="match status" value="1"/>
</dbReference>
<evidence type="ECO:0000256" key="3">
    <source>
        <dbReference type="ARBA" id="ARBA00022792"/>
    </source>
</evidence>
<proteinExistence type="inferred from homology"/>
<sequence>FIFHLEDYNKASWFQNFVASIAGASASLVVSAPLDVIKTRIQNRNFDNPEGGFKILSKMAKNEGLSSFFKGLVPKALVAQIANGLEETKEQATKGLADPERVTKSDVDAVGAACLDIKTVFEQMIKTDMAALASGEDIQTISTTLEDLKTRVESSGALHTAALEERQAEIVGVGERVSDVKTLLEEFQTLAKGKLEDGATGIEA</sequence>
<dbReference type="InterPro" id="IPR053042">
    <property type="entry name" value="Mito_GTP/GDP_Carrier"/>
</dbReference>
<accession>A0A0G4LB42</accession>
<evidence type="ECO:0000313" key="8">
    <source>
        <dbReference type="EMBL" id="CRK18915.1"/>
    </source>
</evidence>